<keyword evidence="5" id="KW-1185">Reference proteome</keyword>
<accession>A0A4R6JNW8</accession>
<proteinExistence type="predicted"/>
<evidence type="ECO:0000256" key="1">
    <source>
        <dbReference type="ARBA" id="ARBA00023015"/>
    </source>
</evidence>
<evidence type="ECO:0000256" key="2">
    <source>
        <dbReference type="ARBA" id="ARBA00023163"/>
    </source>
</evidence>
<dbReference type="AlphaFoldDB" id="A0A4R6JNW8"/>
<name>A0A4R6JNW8_9ACTN</name>
<evidence type="ECO:0000259" key="3">
    <source>
        <dbReference type="Pfam" id="PF13490"/>
    </source>
</evidence>
<organism evidence="4 5">
    <name type="scientific">Kribbella caucasensis</name>
    <dbReference type="NCBI Taxonomy" id="2512215"/>
    <lineage>
        <taxon>Bacteria</taxon>
        <taxon>Bacillati</taxon>
        <taxon>Actinomycetota</taxon>
        <taxon>Actinomycetes</taxon>
        <taxon>Propionibacteriales</taxon>
        <taxon>Kribbellaceae</taxon>
        <taxon>Kribbella</taxon>
    </lineage>
</organism>
<dbReference type="RefSeq" id="WP_133804078.1">
    <property type="nucleotide sequence ID" value="NZ_SNWQ01000020.1"/>
</dbReference>
<sequence>MTCPETFALGAYVLGALDTAERLETEVHLRDCTRCRDELLQFAPLPGLLHTLTIDDLAALETEPDPSPALRPPPPAPRRRTGWILAAAAAIVLALGAALLARQLLPDAESAVTWTATNGVDGIDTTAVMTDQPWGTDIQLHMKDLQPGQNCKLLVHSRTGASEVTGWWATAGYDQADVPASTSIPLADIDHLEVVTADNTVLITLTNSTR</sequence>
<feature type="domain" description="Putative zinc-finger" evidence="3">
    <location>
        <begin position="9"/>
        <end position="36"/>
    </location>
</feature>
<reference evidence="4 5" key="1">
    <citation type="submission" date="2019-03" db="EMBL/GenBank/DDBJ databases">
        <title>Genomic Encyclopedia of Type Strains, Phase III (KMG-III): the genomes of soil and plant-associated and newly described type strains.</title>
        <authorList>
            <person name="Whitman W."/>
        </authorList>
    </citation>
    <scope>NUCLEOTIDE SEQUENCE [LARGE SCALE GENOMIC DNA]</scope>
    <source>
        <strain evidence="4 5">VKM Ac-2527</strain>
    </source>
</reference>
<keyword evidence="1" id="KW-0805">Transcription regulation</keyword>
<dbReference type="Gene3D" id="1.10.10.1320">
    <property type="entry name" value="Anti-sigma factor, zinc-finger domain"/>
    <property type="match status" value="1"/>
</dbReference>
<dbReference type="OrthoDB" id="5242431at2"/>
<gene>
    <name evidence="4" type="ORF">EV643_12046</name>
</gene>
<dbReference type="EMBL" id="SNWQ01000020">
    <property type="protein sequence ID" value="TDO36315.1"/>
    <property type="molecule type" value="Genomic_DNA"/>
</dbReference>
<evidence type="ECO:0000313" key="4">
    <source>
        <dbReference type="EMBL" id="TDO36315.1"/>
    </source>
</evidence>
<dbReference type="Proteomes" id="UP000295388">
    <property type="component" value="Unassembled WGS sequence"/>
</dbReference>
<evidence type="ECO:0000313" key="5">
    <source>
        <dbReference type="Proteomes" id="UP000295388"/>
    </source>
</evidence>
<keyword evidence="2" id="KW-0804">Transcription</keyword>
<protein>
    <submittedName>
        <fullName evidence="4">Putative zinc finger protein</fullName>
    </submittedName>
</protein>
<dbReference type="InterPro" id="IPR041916">
    <property type="entry name" value="Anti_sigma_zinc_sf"/>
</dbReference>
<dbReference type="InterPro" id="IPR027383">
    <property type="entry name" value="Znf_put"/>
</dbReference>
<comment type="caution">
    <text evidence="4">The sequence shown here is derived from an EMBL/GenBank/DDBJ whole genome shotgun (WGS) entry which is preliminary data.</text>
</comment>
<dbReference type="Pfam" id="PF13490">
    <property type="entry name" value="zf-HC2"/>
    <property type="match status" value="1"/>
</dbReference>